<dbReference type="Proteomes" id="UP000002051">
    <property type="component" value="Unassembled WGS sequence"/>
</dbReference>
<dbReference type="GO" id="GO:0005737">
    <property type="term" value="C:cytoplasm"/>
    <property type="evidence" value="ECO:0000318"/>
    <property type="project" value="GO_Central"/>
</dbReference>
<dbReference type="Pfam" id="PF12330">
    <property type="entry name" value="Haspin_kinase"/>
    <property type="match status" value="1"/>
</dbReference>
<evidence type="ECO:0000256" key="8">
    <source>
        <dbReference type="ARBA" id="ARBA00022741"/>
    </source>
</evidence>
<evidence type="ECO:0000313" key="17">
    <source>
        <dbReference type="EnsemblPlants" id="AES82372"/>
    </source>
</evidence>
<reference evidence="15 18" key="2">
    <citation type="journal article" date="2014" name="BMC Genomics">
        <title>An improved genome release (version Mt4.0) for the model legume Medicago truncatula.</title>
        <authorList>
            <person name="Tang H."/>
            <person name="Krishnakumar V."/>
            <person name="Bidwell S."/>
            <person name="Rosen B."/>
            <person name="Chan A."/>
            <person name="Zhou S."/>
            <person name="Gentzbittel L."/>
            <person name="Childs K.L."/>
            <person name="Yandell M."/>
            <person name="Gundlach H."/>
            <person name="Mayer K.F."/>
            <person name="Schwartz D.C."/>
            <person name="Town C.D."/>
        </authorList>
    </citation>
    <scope>GENOME REANNOTATION</scope>
    <source>
        <strain evidence="15">A17</strain>
        <strain evidence="17 18">cv. Jemalong A17</strain>
    </source>
</reference>
<keyword evidence="8" id="KW-0547">Nucleotide-binding</keyword>
<evidence type="ECO:0000256" key="5">
    <source>
        <dbReference type="ARBA" id="ARBA00022490"/>
    </source>
</evidence>
<dbReference type="OMA" id="DYWEGSF"/>
<dbReference type="GO" id="GO:0000278">
    <property type="term" value="P:mitotic cell cycle"/>
    <property type="evidence" value="ECO:0000318"/>
    <property type="project" value="GO_Central"/>
</dbReference>
<comment type="catalytic activity">
    <reaction evidence="11">
        <text>L-threonyl-[protein] + ATP = O-phospho-L-threonyl-[protein] + ADP + H(+)</text>
        <dbReference type="Rhea" id="RHEA:46608"/>
        <dbReference type="Rhea" id="RHEA-COMP:11060"/>
        <dbReference type="Rhea" id="RHEA-COMP:11605"/>
        <dbReference type="ChEBI" id="CHEBI:15378"/>
        <dbReference type="ChEBI" id="CHEBI:30013"/>
        <dbReference type="ChEBI" id="CHEBI:30616"/>
        <dbReference type="ChEBI" id="CHEBI:61977"/>
        <dbReference type="ChEBI" id="CHEBI:456216"/>
        <dbReference type="EC" id="2.7.11.1"/>
    </reaction>
</comment>
<dbReference type="GO" id="GO:0035556">
    <property type="term" value="P:intracellular signal transduction"/>
    <property type="evidence" value="ECO:0000318"/>
    <property type="project" value="GO_Central"/>
</dbReference>
<dbReference type="GO" id="GO:0005634">
    <property type="term" value="C:nucleus"/>
    <property type="evidence" value="ECO:0000318"/>
    <property type="project" value="GO_Central"/>
</dbReference>
<reference evidence="17" key="3">
    <citation type="submission" date="2015-04" db="UniProtKB">
        <authorList>
            <consortium name="EnsemblPlants"/>
        </authorList>
    </citation>
    <scope>IDENTIFICATION</scope>
    <source>
        <strain evidence="17">cv. Jemalong A17</strain>
    </source>
</reference>
<organism evidence="15 18">
    <name type="scientific">Medicago truncatula</name>
    <name type="common">Barrel medic</name>
    <name type="synonym">Medicago tribuloides</name>
    <dbReference type="NCBI Taxonomy" id="3880"/>
    <lineage>
        <taxon>Eukaryota</taxon>
        <taxon>Viridiplantae</taxon>
        <taxon>Streptophyta</taxon>
        <taxon>Embryophyta</taxon>
        <taxon>Tracheophyta</taxon>
        <taxon>Spermatophyta</taxon>
        <taxon>Magnoliopsida</taxon>
        <taxon>eudicotyledons</taxon>
        <taxon>Gunneridae</taxon>
        <taxon>Pentapetalae</taxon>
        <taxon>rosids</taxon>
        <taxon>fabids</taxon>
        <taxon>Fabales</taxon>
        <taxon>Fabaceae</taxon>
        <taxon>Papilionoideae</taxon>
        <taxon>50 kb inversion clade</taxon>
        <taxon>NPAAA clade</taxon>
        <taxon>Hologalegina</taxon>
        <taxon>IRL clade</taxon>
        <taxon>Trifolieae</taxon>
        <taxon>Medicago</taxon>
    </lineage>
</organism>
<evidence type="ECO:0000256" key="11">
    <source>
        <dbReference type="ARBA" id="ARBA00047899"/>
    </source>
</evidence>
<keyword evidence="9 16" id="KW-0418">Kinase</keyword>
<keyword evidence="10" id="KW-0067">ATP-binding</keyword>
<dbReference type="GO" id="GO:0005524">
    <property type="term" value="F:ATP binding"/>
    <property type="evidence" value="ECO:0007669"/>
    <property type="project" value="UniProtKB-KW"/>
</dbReference>
<dbReference type="PANTHER" id="PTHR24419:SF18">
    <property type="entry name" value="SERINE_THREONINE-PROTEIN KINASE HASPIN"/>
    <property type="match status" value="1"/>
</dbReference>
<evidence type="ECO:0000256" key="6">
    <source>
        <dbReference type="ARBA" id="ARBA00022527"/>
    </source>
</evidence>
<dbReference type="EC" id="2.7.11.1" evidence="3"/>
<dbReference type="EnsemblPlants" id="AES82372">
    <property type="protein sequence ID" value="AES82372"/>
    <property type="gene ID" value="MTR_7g111610"/>
</dbReference>
<keyword evidence="4" id="KW-0158">Chromosome</keyword>
<feature type="compositionally biased region" description="Low complexity" evidence="13">
    <location>
        <begin position="1"/>
        <end position="12"/>
    </location>
</feature>
<feature type="region of interest" description="Disordered" evidence="13">
    <location>
        <begin position="110"/>
        <end position="133"/>
    </location>
</feature>
<accession>G7KWG0</accession>
<dbReference type="InterPro" id="IPR024604">
    <property type="entry name" value="GSG2_C"/>
</dbReference>
<feature type="region of interest" description="Disordered" evidence="13">
    <location>
        <begin position="42"/>
        <end position="77"/>
    </location>
</feature>
<evidence type="ECO:0000313" key="15">
    <source>
        <dbReference type="EMBL" id="AES82372.1"/>
    </source>
</evidence>
<dbReference type="PROSITE" id="PS50011">
    <property type="entry name" value="PROTEIN_KINASE_DOM"/>
    <property type="match status" value="1"/>
</dbReference>
<keyword evidence="6 16" id="KW-0723">Serine/threonine-protein kinase</keyword>
<evidence type="ECO:0000259" key="14">
    <source>
        <dbReference type="PROSITE" id="PS50011"/>
    </source>
</evidence>
<dbReference type="PaxDb" id="3880-AES82372"/>
<reference evidence="16" key="5">
    <citation type="journal article" date="2018" name="Nat. Plants">
        <title>Whole-genome landscape of Medicago truncatula symbiotic genes.</title>
        <authorList>
            <person name="Pecrix Y."/>
            <person name="Gamas P."/>
            <person name="Carrere S."/>
        </authorList>
    </citation>
    <scope>NUCLEOTIDE SEQUENCE</scope>
    <source>
        <tissue evidence="16">Leaves</tissue>
    </source>
</reference>
<evidence type="ECO:0000313" key="19">
    <source>
        <dbReference type="Proteomes" id="UP000265566"/>
    </source>
</evidence>
<evidence type="ECO:0000313" key="18">
    <source>
        <dbReference type="Proteomes" id="UP000002051"/>
    </source>
</evidence>
<proteinExistence type="predicted"/>
<evidence type="ECO:0000256" key="2">
    <source>
        <dbReference type="ARBA" id="ARBA00004496"/>
    </source>
</evidence>
<dbReference type="Gene3D" id="3.30.200.20">
    <property type="entry name" value="Phosphorylase Kinase, domain 1"/>
    <property type="match status" value="1"/>
</dbReference>
<evidence type="ECO:0000256" key="3">
    <source>
        <dbReference type="ARBA" id="ARBA00012513"/>
    </source>
</evidence>
<dbReference type="KEGG" id="mtr:11429763"/>
<dbReference type="EMBL" id="PSQE01000007">
    <property type="protein sequence ID" value="RHN49153.1"/>
    <property type="molecule type" value="Genomic_DNA"/>
</dbReference>
<dbReference type="Gene3D" id="1.10.510.10">
    <property type="entry name" value="Transferase(Phosphotransferase) domain 1"/>
    <property type="match status" value="1"/>
</dbReference>
<keyword evidence="18" id="KW-1185">Reference proteome</keyword>
<dbReference type="GO" id="GO:0072354">
    <property type="term" value="F:histone H3T3 kinase activity"/>
    <property type="evidence" value="ECO:0000318"/>
    <property type="project" value="GO_Central"/>
</dbReference>
<evidence type="ECO:0000256" key="1">
    <source>
        <dbReference type="ARBA" id="ARBA00004286"/>
    </source>
</evidence>
<reference evidence="19" key="4">
    <citation type="journal article" date="2018" name="Nat. Plants">
        <title>Whole-genome landscape of Medicago truncatula symbiotic genes.</title>
        <authorList>
            <person name="Pecrix Y."/>
            <person name="Staton S.E."/>
            <person name="Sallet E."/>
            <person name="Lelandais-Briere C."/>
            <person name="Moreau S."/>
            <person name="Carrere S."/>
            <person name="Blein T."/>
            <person name="Jardinaud M.F."/>
            <person name="Latrasse D."/>
            <person name="Zouine M."/>
            <person name="Zahm M."/>
            <person name="Kreplak J."/>
            <person name="Mayjonade B."/>
            <person name="Satge C."/>
            <person name="Perez M."/>
            <person name="Cauet S."/>
            <person name="Marande W."/>
            <person name="Chantry-Darmon C."/>
            <person name="Lopez-Roques C."/>
            <person name="Bouchez O."/>
            <person name="Berard A."/>
            <person name="Debelle F."/>
            <person name="Munos S."/>
            <person name="Bendahmane A."/>
            <person name="Berges H."/>
            <person name="Niebel A."/>
            <person name="Buitink J."/>
            <person name="Frugier F."/>
            <person name="Benhamed M."/>
            <person name="Crespi M."/>
            <person name="Gouzy J."/>
            <person name="Gamas P."/>
        </authorList>
    </citation>
    <scope>NUCLEOTIDE SEQUENCE [LARGE SCALE GENOMIC DNA]</scope>
    <source>
        <strain evidence="19">cv. Jemalong A17</strain>
    </source>
</reference>
<dbReference type="PANTHER" id="PTHR24419">
    <property type="entry name" value="INTERLEUKIN-1 RECEPTOR-ASSOCIATED KINASE"/>
    <property type="match status" value="1"/>
</dbReference>
<evidence type="ECO:0000256" key="7">
    <source>
        <dbReference type="ARBA" id="ARBA00022679"/>
    </source>
</evidence>
<dbReference type="STRING" id="3880.G7KWG0"/>
<dbReference type="AlphaFoldDB" id="G7KWG0"/>
<dbReference type="OrthoDB" id="21018at2759"/>
<dbReference type="FunFam" id="1.10.510.10:FF:000401">
    <property type="entry name" value="serine/threonine-protein kinase haspin"/>
    <property type="match status" value="1"/>
</dbReference>
<dbReference type="InterPro" id="IPR000719">
    <property type="entry name" value="Prot_kinase_dom"/>
</dbReference>
<sequence length="649" mass="73689">MSSSSMSSSSKSTASNFENPPPPPTSLDLWSQIVAEENQHYDNQIDIVFRRRKPRNDPNNVNSKNSHDIPRRPSRVSFADPIKRVSWKRSLSTRGRTSIAVGASLVYRPELKKDRRKGKPPTHPKGNNAKPANFDKERLYFQEVDAFELMEESPSPKKVGSWIAGNVTDDVPLPSICSRLEKWLHARRLNPRSGPSSTLSKILDTPTMKLETIYDRNDSDFRLRSLDRSEMEFETIYDLDHSSSDFRLRSMDQSELSNSQLQNLKTRETRSSNDAILIRSESCEDIEAGVKKLSLTSTSSSFDDHNNSFAVLLETCGQSAPSMLEDLFSRYSGSETVVKVGEGTYGEAFKVGNCVCKIVPFDGDFRVNGEVQKRSVELLEEVFLSQTLNQLRGSDGVSNNLCRTFIESIEFRVCQGLYDADLIRAWEDWDRKHNSENDHPKEFPEQQCYMVFVQQHGGKDLESFVLLNIDEARTLLVQVAAGLAVAESAFEFEHRDLHWGNILVSRSDDSATLQFTLDGKNLLVETYGLIISIIDFTLSRISTGGSILFLDLSSDPDLFKGPKGDKQSETYRRMKAVTEDWWEGSFPKTNVLWLVYLVDILLTKKSFERTSKDERDLRSLKKRLDKYASAKEAILDPFFTNMFVESDMA</sequence>
<keyword evidence="5" id="KW-0963">Cytoplasm</keyword>
<keyword evidence="7 16" id="KW-0808">Transferase</keyword>
<dbReference type="HOGENOM" id="CLU_019002_1_0_1"/>
<dbReference type="Proteomes" id="UP000265566">
    <property type="component" value="Chromosome 7"/>
</dbReference>
<dbReference type="GO" id="GO:0005694">
    <property type="term" value="C:chromosome"/>
    <property type="evidence" value="ECO:0007669"/>
    <property type="project" value="UniProtKB-SubCell"/>
</dbReference>
<evidence type="ECO:0000256" key="9">
    <source>
        <dbReference type="ARBA" id="ARBA00022777"/>
    </source>
</evidence>
<gene>
    <name evidence="17" type="primary">11429763</name>
    <name evidence="15" type="ordered locus">MTR_7g111610</name>
    <name evidence="16" type="ORF">MtrunA17_Chr7g0271421</name>
</gene>
<evidence type="ECO:0000256" key="10">
    <source>
        <dbReference type="ARBA" id="ARBA00022840"/>
    </source>
</evidence>
<feature type="domain" description="Protein kinase" evidence="14">
    <location>
        <begin position="334"/>
        <end position="649"/>
    </location>
</feature>
<dbReference type="SUPFAM" id="SSF56112">
    <property type="entry name" value="Protein kinase-like (PK-like)"/>
    <property type="match status" value="1"/>
</dbReference>
<dbReference type="SMART" id="SM01331">
    <property type="entry name" value="DUF3635"/>
    <property type="match status" value="1"/>
</dbReference>
<dbReference type="EMBL" id="CM001223">
    <property type="protein sequence ID" value="AES82372.1"/>
    <property type="molecule type" value="Genomic_DNA"/>
</dbReference>
<feature type="region of interest" description="Disordered" evidence="13">
    <location>
        <begin position="1"/>
        <end position="28"/>
    </location>
</feature>
<dbReference type="InterPro" id="IPR011009">
    <property type="entry name" value="Kinase-like_dom_sf"/>
</dbReference>
<evidence type="ECO:0000313" key="16">
    <source>
        <dbReference type="EMBL" id="RHN49153.1"/>
    </source>
</evidence>
<dbReference type="Gramene" id="rna43951">
    <property type="protein sequence ID" value="RHN49153.1"/>
    <property type="gene ID" value="gene43951"/>
</dbReference>
<comment type="subcellular location">
    <subcellularLocation>
        <location evidence="1">Chromosome</location>
    </subcellularLocation>
    <subcellularLocation>
        <location evidence="2">Cytoplasm</location>
    </subcellularLocation>
</comment>
<evidence type="ECO:0000256" key="12">
    <source>
        <dbReference type="ARBA" id="ARBA00048679"/>
    </source>
</evidence>
<reference evidence="15 18" key="1">
    <citation type="journal article" date="2011" name="Nature">
        <title>The Medicago genome provides insight into the evolution of rhizobial symbioses.</title>
        <authorList>
            <person name="Young N.D."/>
            <person name="Debelle F."/>
            <person name="Oldroyd G.E."/>
            <person name="Geurts R."/>
            <person name="Cannon S.B."/>
            <person name="Udvardi M.K."/>
            <person name="Benedito V.A."/>
            <person name="Mayer K.F."/>
            <person name="Gouzy J."/>
            <person name="Schoof H."/>
            <person name="Van de Peer Y."/>
            <person name="Proost S."/>
            <person name="Cook D.R."/>
            <person name="Meyers B.C."/>
            <person name="Spannagl M."/>
            <person name="Cheung F."/>
            <person name="De Mita S."/>
            <person name="Krishnakumar V."/>
            <person name="Gundlach H."/>
            <person name="Zhou S."/>
            <person name="Mudge J."/>
            <person name="Bharti A.K."/>
            <person name="Murray J.D."/>
            <person name="Naoumkina M.A."/>
            <person name="Rosen B."/>
            <person name="Silverstein K.A."/>
            <person name="Tang H."/>
            <person name="Rombauts S."/>
            <person name="Zhao P.X."/>
            <person name="Zhou P."/>
            <person name="Barbe V."/>
            <person name="Bardou P."/>
            <person name="Bechner M."/>
            <person name="Bellec A."/>
            <person name="Berger A."/>
            <person name="Berges H."/>
            <person name="Bidwell S."/>
            <person name="Bisseling T."/>
            <person name="Choisne N."/>
            <person name="Couloux A."/>
            <person name="Denny R."/>
            <person name="Deshpande S."/>
            <person name="Dai X."/>
            <person name="Doyle J.J."/>
            <person name="Dudez A.M."/>
            <person name="Farmer A.D."/>
            <person name="Fouteau S."/>
            <person name="Franken C."/>
            <person name="Gibelin C."/>
            <person name="Gish J."/>
            <person name="Goldstein S."/>
            <person name="Gonzalez A.J."/>
            <person name="Green P.J."/>
            <person name="Hallab A."/>
            <person name="Hartog M."/>
            <person name="Hua A."/>
            <person name="Humphray S.J."/>
            <person name="Jeong D.H."/>
            <person name="Jing Y."/>
            <person name="Jocker A."/>
            <person name="Kenton S.M."/>
            <person name="Kim D.J."/>
            <person name="Klee K."/>
            <person name="Lai H."/>
            <person name="Lang C."/>
            <person name="Lin S."/>
            <person name="Macmil S.L."/>
            <person name="Magdelenat G."/>
            <person name="Matthews L."/>
            <person name="McCorrison J."/>
            <person name="Monaghan E.L."/>
            <person name="Mun J.H."/>
            <person name="Najar F.Z."/>
            <person name="Nicholson C."/>
            <person name="Noirot C."/>
            <person name="O'Bleness M."/>
            <person name="Paule C.R."/>
            <person name="Poulain J."/>
            <person name="Prion F."/>
            <person name="Qin B."/>
            <person name="Qu C."/>
            <person name="Retzel E.F."/>
            <person name="Riddle C."/>
            <person name="Sallet E."/>
            <person name="Samain S."/>
            <person name="Samson N."/>
            <person name="Sanders I."/>
            <person name="Saurat O."/>
            <person name="Scarpelli C."/>
            <person name="Schiex T."/>
            <person name="Segurens B."/>
            <person name="Severin A.J."/>
            <person name="Sherrier D.J."/>
            <person name="Shi R."/>
            <person name="Sims S."/>
            <person name="Singer S.R."/>
            <person name="Sinharoy S."/>
            <person name="Sterck L."/>
            <person name="Viollet A."/>
            <person name="Wang B.B."/>
            <person name="Wang K."/>
            <person name="Wang M."/>
            <person name="Wang X."/>
            <person name="Warfsmann J."/>
            <person name="Weissenbach J."/>
            <person name="White D.D."/>
            <person name="White J.D."/>
            <person name="Wiley G.B."/>
            <person name="Wincker P."/>
            <person name="Xing Y."/>
            <person name="Yang L."/>
            <person name="Yao Z."/>
            <person name="Ying F."/>
            <person name="Zhai J."/>
            <person name="Zhou L."/>
            <person name="Zuber A."/>
            <person name="Denarie J."/>
            <person name="Dixon R.A."/>
            <person name="May G.D."/>
            <person name="Schwartz D.C."/>
            <person name="Rogers J."/>
            <person name="Quetier F."/>
            <person name="Town C.D."/>
            <person name="Roe B.A."/>
        </authorList>
    </citation>
    <scope>NUCLEOTIDE SEQUENCE [LARGE SCALE GENOMIC DNA]</scope>
    <source>
        <strain evidence="15">A17</strain>
        <strain evidence="17 18">cv. Jemalong A17</strain>
    </source>
</reference>
<dbReference type="eggNOG" id="KOG2464">
    <property type="taxonomic scope" value="Eukaryota"/>
</dbReference>
<evidence type="ECO:0000256" key="13">
    <source>
        <dbReference type="SAM" id="MobiDB-lite"/>
    </source>
</evidence>
<protein>
    <recommendedName>
        <fullName evidence="3">non-specific serine/threonine protein kinase</fullName>
        <ecNumber evidence="3">2.7.11.1</ecNumber>
    </recommendedName>
</protein>
<evidence type="ECO:0000256" key="4">
    <source>
        <dbReference type="ARBA" id="ARBA00022454"/>
    </source>
</evidence>
<name>G7KWG0_MEDTR</name>
<dbReference type="FunFam" id="3.30.200.20:FF:000605">
    <property type="entry name" value="Serine/threonine-protein kinase haspin-like protein"/>
    <property type="match status" value="1"/>
</dbReference>
<comment type="catalytic activity">
    <reaction evidence="12">
        <text>L-seryl-[protein] + ATP = O-phospho-L-seryl-[protein] + ADP + H(+)</text>
        <dbReference type="Rhea" id="RHEA:17989"/>
        <dbReference type="Rhea" id="RHEA-COMP:9863"/>
        <dbReference type="Rhea" id="RHEA-COMP:11604"/>
        <dbReference type="ChEBI" id="CHEBI:15378"/>
        <dbReference type="ChEBI" id="CHEBI:29999"/>
        <dbReference type="ChEBI" id="CHEBI:30616"/>
        <dbReference type="ChEBI" id="CHEBI:83421"/>
        <dbReference type="ChEBI" id="CHEBI:456216"/>
        <dbReference type="EC" id="2.7.11.1"/>
    </reaction>
</comment>